<proteinExistence type="predicted"/>
<dbReference type="AlphaFoldDB" id="A0A6J3SA86"/>
<dbReference type="RefSeq" id="XP_033723778.1">
    <property type="nucleotide sequence ID" value="XM_033867887.1"/>
</dbReference>
<feature type="region of interest" description="Disordered" evidence="1">
    <location>
        <begin position="101"/>
        <end position="144"/>
    </location>
</feature>
<organism evidence="2 3">
    <name type="scientific">Tursiops truncatus</name>
    <name type="common">Atlantic bottle-nosed dolphin</name>
    <name type="synonym">Delphinus truncatus</name>
    <dbReference type="NCBI Taxonomy" id="9739"/>
    <lineage>
        <taxon>Eukaryota</taxon>
        <taxon>Metazoa</taxon>
        <taxon>Chordata</taxon>
        <taxon>Craniata</taxon>
        <taxon>Vertebrata</taxon>
        <taxon>Euteleostomi</taxon>
        <taxon>Mammalia</taxon>
        <taxon>Eutheria</taxon>
        <taxon>Laurasiatheria</taxon>
        <taxon>Artiodactyla</taxon>
        <taxon>Whippomorpha</taxon>
        <taxon>Cetacea</taxon>
        <taxon>Odontoceti</taxon>
        <taxon>Delphinidae</taxon>
        <taxon>Tursiops</taxon>
    </lineage>
</organism>
<name>A0A6J3SA86_TURTR</name>
<evidence type="ECO:0000313" key="2">
    <source>
        <dbReference type="Proteomes" id="UP000245320"/>
    </source>
</evidence>
<gene>
    <name evidence="3 4 5 6" type="primary">LOC101330542</name>
</gene>
<evidence type="ECO:0000313" key="4">
    <source>
        <dbReference type="RefSeq" id="XP_033723779.1"/>
    </source>
</evidence>
<dbReference type="RefSeq" id="XP_033723782.1">
    <property type="nucleotide sequence ID" value="XM_033867891.1"/>
</dbReference>
<evidence type="ECO:0000313" key="3">
    <source>
        <dbReference type="RefSeq" id="XP_033723778.1"/>
    </source>
</evidence>
<feature type="region of interest" description="Disordered" evidence="1">
    <location>
        <begin position="24"/>
        <end position="64"/>
    </location>
</feature>
<feature type="compositionally biased region" description="Pro residues" evidence="1">
    <location>
        <begin position="55"/>
        <end position="64"/>
    </location>
</feature>
<sequence length="351" mass="38126">MPRRAHSHRLLSASRLLPVYYRRPLPPRDTHLRSNTQTHSGDSWGPEKPARSGDPPLPAPTLPLPPPAGRVLEWRGLCCCPGVGWGCPGDRMGRRCTRRAGLRDGGCGRESPCPASFQASRGEEGTAKRPGSLPEDQAPWQPGSACVAASPALSHFSDTGAHNLLALFLSFPPASSHGGRGATRCALPPRPTVPTDPLVRSAPALQRGSEPSRRGHSRWAARAKTGRGRSVFRAPISFHGLLGRVVLPLAVRLREETRLGDQKTTNPCILRDEGGRGVVLSVLVLFGWRWKPTKGRAGVLLRLFGAGRFTRYARSLSNLHDNPARHYCIQPTTCQRSQTARVVEMGLNPEP</sequence>
<dbReference type="RefSeq" id="XP_033723780.1">
    <property type="nucleotide sequence ID" value="XM_033867889.1"/>
</dbReference>
<accession>A0A6J3SA86</accession>
<dbReference type="OrthoDB" id="10589034at2759"/>
<feature type="compositionally biased region" description="Basic residues" evidence="1">
    <location>
        <begin position="214"/>
        <end position="224"/>
    </location>
</feature>
<evidence type="ECO:0000256" key="1">
    <source>
        <dbReference type="SAM" id="MobiDB-lite"/>
    </source>
</evidence>
<keyword evidence="2" id="KW-1185">Reference proteome</keyword>
<reference evidence="3 4" key="1">
    <citation type="submission" date="2025-04" db="UniProtKB">
        <authorList>
            <consortium name="RefSeq"/>
        </authorList>
    </citation>
    <scope>IDENTIFICATION</scope>
    <source>
        <tissue evidence="3 4">Spleen</tissue>
    </source>
</reference>
<feature type="region of interest" description="Disordered" evidence="1">
    <location>
        <begin position="180"/>
        <end position="224"/>
    </location>
</feature>
<dbReference type="Proteomes" id="UP000245320">
    <property type="component" value="Chromosome 12"/>
</dbReference>
<protein>
    <submittedName>
        <fullName evidence="3 4">Uncharacterized protein LOC101330542</fullName>
    </submittedName>
</protein>
<evidence type="ECO:0000313" key="5">
    <source>
        <dbReference type="RefSeq" id="XP_033723780.1"/>
    </source>
</evidence>
<evidence type="ECO:0000313" key="6">
    <source>
        <dbReference type="RefSeq" id="XP_033723782.1"/>
    </source>
</evidence>
<dbReference type="RefSeq" id="XP_033723779.1">
    <property type="nucleotide sequence ID" value="XM_033867888.1"/>
</dbReference>